<dbReference type="InParanoid" id="A0A200QT02"/>
<dbReference type="OrthoDB" id="1913277at2759"/>
<evidence type="ECO:0000313" key="1">
    <source>
        <dbReference type="EMBL" id="OVA13607.1"/>
    </source>
</evidence>
<accession>A0A200QT02</accession>
<name>A0A200QT02_MACCD</name>
<evidence type="ECO:0000313" key="2">
    <source>
        <dbReference type="Proteomes" id="UP000195402"/>
    </source>
</evidence>
<dbReference type="STRING" id="56857.A0A200QT02"/>
<gene>
    <name evidence="1" type="ORF">BVC80_375g2</name>
</gene>
<protein>
    <submittedName>
        <fullName evidence="1">Uncharacterized protein</fullName>
    </submittedName>
</protein>
<proteinExistence type="predicted"/>
<dbReference type="EMBL" id="MVGT01001108">
    <property type="protein sequence ID" value="OVA13607.1"/>
    <property type="molecule type" value="Genomic_DNA"/>
</dbReference>
<sequence length="69" mass="7941">MAGTIADFAIPRLYHLLQTKKESLFGDNGENLEKKSGYWFKLLEWSPIQVLDEEALAAKRAREQQCLVM</sequence>
<organism evidence="1 2">
    <name type="scientific">Macleaya cordata</name>
    <name type="common">Five-seeded plume-poppy</name>
    <name type="synonym">Bocconia cordata</name>
    <dbReference type="NCBI Taxonomy" id="56857"/>
    <lineage>
        <taxon>Eukaryota</taxon>
        <taxon>Viridiplantae</taxon>
        <taxon>Streptophyta</taxon>
        <taxon>Embryophyta</taxon>
        <taxon>Tracheophyta</taxon>
        <taxon>Spermatophyta</taxon>
        <taxon>Magnoliopsida</taxon>
        <taxon>Ranunculales</taxon>
        <taxon>Papaveraceae</taxon>
        <taxon>Papaveroideae</taxon>
        <taxon>Macleaya</taxon>
    </lineage>
</organism>
<dbReference type="AlphaFoldDB" id="A0A200QT02"/>
<reference evidence="1 2" key="1">
    <citation type="journal article" date="2017" name="Mol. Plant">
        <title>The Genome of Medicinal Plant Macleaya cordata Provides New Insights into Benzylisoquinoline Alkaloids Metabolism.</title>
        <authorList>
            <person name="Liu X."/>
            <person name="Liu Y."/>
            <person name="Huang P."/>
            <person name="Ma Y."/>
            <person name="Qing Z."/>
            <person name="Tang Q."/>
            <person name="Cao H."/>
            <person name="Cheng P."/>
            <person name="Zheng Y."/>
            <person name="Yuan Z."/>
            <person name="Zhou Y."/>
            <person name="Liu J."/>
            <person name="Tang Z."/>
            <person name="Zhuo Y."/>
            <person name="Zhang Y."/>
            <person name="Yu L."/>
            <person name="Huang J."/>
            <person name="Yang P."/>
            <person name="Peng Q."/>
            <person name="Zhang J."/>
            <person name="Jiang W."/>
            <person name="Zhang Z."/>
            <person name="Lin K."/>
            <person name="Ro D.K."/>
            <person name="Chen X."/>
            <person name="Xiong X."/>
            <person name="Shang Y."/>
            <person name="Huang S."/>
            <person name="Zeng J."/>
        </authorList>
    </citation>
    <scope>NUCLEOTIDE SEQUENCE [LARGE SCALE GENOMIC DNA]</scope>
    <source>
        <strain evidence="2">cv. BLH2017</strain>
        <tissue evidence="1">Root</tissue>
    </source>
</reference>
<dbReference type="Proteomes" id="UP000195402">
    <property type="component" value="Unassembled WGS sequence"/>
</dbReference>
<keyword evidence="2" id="KW-1185">Reference proteome</keyword>
<comment type="caution">
    <text evidence="1">The sequence shown here is derived from an EMBL/GenBank/DDBJ whole genome shotgun (WGS) entry which is preliminary data.</text>
</comment>